<dbReference type="Proteomes" id="UP001142055">
    <property type="component" value="Chromosome 1"/>
</dbReference>
<dbReference type="InterPro" id="IPR006621">
    <property type="entry name" value="Nose-resist-to-fluoxetine_N"/>
</dbReference>
<keyword evidence="1" id="KW-1133">Transmembrane helix</keyword>
<feature type="transmembrane region" description="Helical" evidence="1">
    <location>
        <begin position="364"/>
        <end position="381"/>
    </location>
</feature>
<feature type="domain" description="Nose resistant-to-fluoxetine protein N-terminal" evidence="2">
    <location>
        <begin position="4"/>
        <end position="153"/>
    </location>
</feature>
<evidence type="ECO:0000259" key="2">
    <source>
        <dbReference type="SMART" id="SM00703"/>
    </source>
</evidence>
<dbReference type="EMBL" id="JAPWDV010000001">
    <property type="protein sequence ID" value="KAJ6225575.1"/>
    <property type="molecule type" value="Genomic_DNA"/>
</dbReference>
<protein>
    <recommendedName>
        <fullName evidence="2">Nose resistant-to-fluoxetine protein N-terminal domain-containing protein</fullName>
    </recommendedName>
</protein>
<feature type="transmembrane region" description="Helical" evidence="1">
    <location>
        <begin position="464"/>
        <end position="483"/>
    </location>
</feature>
<feature type="transmembrane region" description="Helical" evidence="1">
    <location>
        <begin position="577"/>
        <end position="596"/>
    </location>
</feature>
<keyword evidence="1" id="KW-0472">Membrane</keyword>
<dbReference type="AlphaFoldDB" id="A0A9Q0MKL2"/>
<comment type="caution">
    <text evidence="3">The sequence shown here is derived from an EMBL/GenBank/DDBJ whole genome shotgun (WGS) entry which is preliminary data.</text>
</comment>
<keyword evidence="1" id="KW-0812">Transmembrane</keyword>
<evidence type="ECO:0000313" key="4">
    <source>
        <dbReference type="Proteomes" id="UP001142055"/>
    </source>
</evidence>
<dbReference type="PANTHER" id="PTHR11161">
    <property type="entry name" value="O-ACYLTRANSFERASE"/>
    <property type="match status" value="1"/>
</dbReference>
<feature type="transmembrane region" description="Helical" evidence="1">
    <location>
        <begin position="168"/>
        <end position="187"/>
    </location>
</feature>
<evidence type="ECO:0000256" key="1">
    <source>
        <dbReference type="SAM" id="Phobius"/>
    </source>
</evidence>
<gene>
    <name evidence="3" type="ORF">RDWZM_004120</name>
</gene>
<proteinExistence type="predicted"/>
<dbReference type="GO" id="GO:0016747">
    <property type="term" value="F:acyltransferase activity, transferring groups other than amino-acyl groups"/>
    <property type="evidence" value="ECO:0007669"/>
    <property type="project" value="InterPro"/>
</dbReference>
<organism evidence="3 4">
    <name type="scientific">Blomia tropicalis</name>
    <name type="common">Mite</name>
    <dbReference type="NCBI Taxonomy" id="40697"/>
    <lineage>
        <taxon>Eukaryota</taxon>
        <taxon>Metazoa</taxon>
        <taxon>Ecdysozoa</taxon>
        <taxon>Arthropoda</taxon>
        <taxon>Chelicerata</taxon>
        <taxon>Arachnida</taxon>
        <taxon>Acari</taxon>
        <taxon>Acariformes</taxon>
        <taxon>Sarcoptiformes</taxon>
        <taxon>Astigmata</taxon>
        <taxon>Glycyphagoidea</taxon>
        <taxon>Echimyopodidae</taxon>
        <taxon>Blomia</taxon>
    </lineage>
</organism>
<dbReference type="PANTHER" id="PTHR11161:SF0">
    <property type="entry name" value="O-ACYLTRANSFERASE LIKE PROTEIN"/>
    <property type="match status" value="1"/>
</dbReference>
<feature type="transmembrane region" description="Helical" evidence="1">
    <location>
        <begin position="542"/>
        <end position="565"/>
    </location>
</feature>
<dbReference type="InterPro" id="IPR002656">
    <property type="entry name" value="Acyl_transf_3_dom"/>
</dbReference>
<dbReference type="InterPro" id="IPR052728">
    <property type="entry name" value="O2_lipid_transport_reg"/>
</dbReference>
<name>A0A9Q0MKL2_BLOTA</name>
<accession>A0A9Q0MKL2</accession>
<feature type="transmembrane region" description="Helical" evidence="1">
    <location>
        <begin position="503"/>
        <end position="526"/>
    </location>
</feature>
<reference evidence="3" key="1">
    <citation type="submission" date="2022-12" db="EMBL/GenBank/DDBJ databases">
        <title>Genome assemblies of Blomia tropicalis.</title>
        <authorList>
            <person name="Cui Y."/>
        </authorList>
    </citation>
    <scope>NUCLEOTIDE SEQUENCE</scope>
    <source>
        <tissue evidence="3">Adult mites</tissue>
    </source>
</reference>
<dbReference type="OMA" id="YHTFTEA"/>
<dbReference type="Pfam" id="PF20146">
    <property type="entry name" value="NRF"/>
    <property type="match status" value="1"/>
</dbReference>
<dbReference type="Pfam" id="PF01757">
    <property type="entry name" value="Acyl_transf_3"/>
    <property type="match status" value="1"/>
</dbReference>
<feature type="transmembrane region" description="Helical" evidence="1">
    <location>
        <begin position="322"/>
        <end position="343"/>
    </location>
</feature>
<evidence type="ECO:0000313" key="3">
    <source>
        <dbReference type="EMBL" id="KAJ6225575.1"/>
    </source>
</evidence>
<dbReference type="SMART" id="SM00703">
    <property type="entry name" value="NRF"/>
    <property type="match status" value="1"/>
</dbReference>
<keyword evidence="4" id="KW-1185">Reference proteome</keyword>
<sequence>MDRCTSCCVILETGEQYFWSNRNQDWAKELIDSNSILESGLVNGNIQFFGSFDECLSLQIPETISLSSKIDNANRKWNSITQSMQYCIIQFPISMILTSNETKPFPSFIISMFPTIAGICYFRSCNEQTDLKTIISEYSQQTNQSIRIDHCTTNDDLRWKNRFHWYHIQLLVIFAILLVTSLTSSFVPQNKDSHRIIQIFHCFNFKRNYRFLLEIECKNNDSRSCKNSLPNILISDDQCEESNIFNDCLETTVLEPLPESELSSQSIERPQIECLHGIRFISFFFILTYHTFTEAQTPSANILKVLDSERTFINQLITNATLWVDTFFLLSGFLVAHSSLYSSKCHESMKKLIINHGKNILHRYLRLTPSIAGILGLSILIESFGSGPIWYQYVSTSTTTCHRNWWTLFLYINNCFKLNQLNEEPSECLPYLWYLAIDMQLYLLSPLLIFMLGNKCKQIQWIGVVTNLATIIFSWIVTAYLIGNNGLTPTILVNVYDLNYINMVYKASFCRIGPYCVGILLAFVLYRNRTKIEMNQDRNRRLVGIILVFSSMFLLMFITLLTYPWLHGADYRNVGSIIYGSIHRTIWALAWAIIIYGCSTKQTININHLLSLPFFRFLSKLTYQSYLLHSVIISTIVYSARQKMYYTHFNFILATVQADIVSINLQ</sequence>
<feature type="transmembrane region" description="Helical" evidence="1">
    <location>
        <begin position="431"/>
        <end position="452"/>
    </location>
</feature>